<protein>
    <submittedName>
        <fullName evidence="2">Uncharacterized protein</fullName>
    </submittedName>
</protein>
<dbReference type="Proteomes" id="UP000824120">
    <property type="component" value="Chromosome 12"/>
</dbReference>
<comment type="caution">
    <text evidence="2">The sequence shown here is derived from an EMBL/GenBank/DDBJ whole genome shotgun (WGS) entry which is preliminary data.</text>
</comment>
<proteinExistence type="predicted"/>
<feature type="region of interest" description="Disordered" evidence="1">
    <location>
        <begin position="134"/>
        <end position="154"/>
    </location>
</feature>
<evidence type="ECO:0000313" key="2">
    <source>
        <dbReference type="EMBL" id="KAG5573127.1"/>
    </source>
</evidence>
<dbReference type="AlphaFoldDB" id="A0A9J5WCT3"/>
<dbReference type="EMBL" id="JACXVP010000012">
    <property type="protein sequence ID" value="KAG5573127.1"/>
    <property type="molecule type" value="Genomic_DNA"/>
</dbReference>
<gene>
    <name evidence="2" type="ORF">H5410_062893</name>
</gene>
<keyword evidence="3" id="KW-1185">Reference proteome</keyword>
<evidence type="ECO:0000313" key="3">
    <source>
        <dbReference type="Proteomes" id="UP000824120"/>
    </source>
</evidence>
<name>A0A9J5WCT3_SOLCO</name>
<feature type="compositionally biased region" description="Polar residues" evidence="1">
    <location>
        <begin position="134"/>
        <end position="145"/>
    </location>
</feature>
<reference evidence="2 3" key="1">
    <citation type="submission" date="2020-09" db="EMBL/GenBank/DDBJ databases">
        <title>De no assembly of potato wild relative species, Solanum commersonii.</title>
        <authorList>
            <person name="Cho K."/>
        </authorList>
    </citation>
    <scope>NUCLEOTIDE SEQUENCE [LARGE SCALE GENOMIC DNA]</scope>
    <source>
        <strain evidence="2">LZ3.2</strain>
        <tissue evidence="2">Leaf</tissue>
    </source>
</reference>
<sequence>MLSKFSIKGDVWALYMHWSPKRNEITLYNMIHNYDMVEDTQPNHNMAFQAQKFIRGYGGSINEGAAFPLELPLYLWVDAFLTVTFLVNRFLQRFSRGSYYEWELELTSLLCGNFHAFRCHSHWCKRIQPDTELSPNVPNSKTSTYRSEHAAQDQ</sequence>
<organism evidence="2 3">
    <name type="scientific">Solanum commersonii</name>
    <name type="common">Commerson's wild potato</name>
    <name type="synonym">Commerson's nightshade</name>
    <dbReference type="NCBI Taxonomy" id="4109"/>
    <lineage>
        <taxon>Eukaryota</taxon>
        <taxon>Viridiplantae</taxon>
        <taxon>Streptophyta</taxon>
        <taxon>Embryophyta</taxon>
        <taxon>Tracheophyta</taxon>
        <taxon>Spermatophyta</taxon>
        <taxon>Magnoliopsida</taxon>
        <taxon>eudicotyledons</taxon>
        <taxon>Gunneridae</taxon>
        <taxon>Pentapetalae</taxon>
        <taxon>asterids</taxon>
        <taxon>lamiids</taxon>
        <taxon>Solanales</taxon>
        <taxon>Solanaceae</taxon>
        <taxon>Solanoideae</taxon>
        <taxon>Solaneae</taxon>
        <taxon>Solanum</taxon>
    </lineage>
</organism>
<evidence type="ECO:0000256" key="1">
    <source>
        <dbReference type="SAM" id="MobiDB-lite"/>
    </source>
</evidence>
<accession>A0A9J5WCT3</accession>